<name>A0ABV1R3W9_9HYPH</name>
<organism evidence="1 2">
    <name type="scientific">Methylobacterium brachiatum</name>
    <dbReference type="NCBI Taxonomy" id="269660"/>
    <lineage>
        <taxon>Bacteria</taxon>
        <taxon>Pseudomonadati</taxon>
        <taxon>Pseudomonadota</taxon>
        <taxon>Alphaproteobacteria</taxon>
        <taxon>Hyphomicrobiales</taxon>
        <taxon>Methylobacteriaceae</taxon>
        <taxon>Methylobacterium</taxon>
    </lineage>
</organism>
<protein>
    <submittedName>
        <fullName evidence="1">YiiG family protein</fullName>
    </submittedName>
</protein>
<dbReference type="EMBL" id="JBELQD010000014">
    <property type="protein sequence ID" value="MER2289510.1"/>
    <property type="molecule type" value="Genomic_DNA"/>
</dbReference>
<reference evidence="1" key="1">
    <citation type="submission" date="2024-06" db="EMBL/GenBank/DDBJ databases">
        <authorList>
            <person name="Campbell A.G."/>
        </authorList>
    </citation>
    <scope>NUCLEOTIDE SEQUENCE</scope>
    <source>
        <strain evidence="1">EM17</strain>
    </source>
</reference>
<dbReference type="Proteomes" id="UP001432995">
    <property type="component" value="Unassembled WGS sequence"/>
</dbReference>
<comment type="caution">
    <text evidence="1">The sequence shown here is derived from an EMBL/GenBank/DDBJ whole genome shotgun (WGS) entry which is preliminary data.</text>
</comment>
<dbReference type="Pfam" id="PF12889">
    <property type="entry name" value="DUF3829"/>
    <property type="match status" value="1"/>
</dbReference>
<dbReference type="InterPro" id="IPR024291">
    <property type="entry name" value="DUF3829"/>
</dbReference>
<evidence type="ECO:0000313" key="2">
    <source>
        <dbReference type="Proteomes" id="UP001432995"/>
    </source>
</evidence>
<sequence>MKPEVSPEQATVRKLNAYVSLLNRTLRAQESLDRYRSWVDMKTGPTGRERIIYGLYGLYDVRGEIVTAEAAMAQPPAMPDLDGAMKSYITAYQVLAPTITEADSYYERQDYRTDKMEQGRALHAKLAVAGPAFLAERAKVDALFRVEKEKGDAAELAAIEAREGRSARWHVANVMTQGRKVMDLLPTDAKPVVAMPAFEAALGRYAAAVKDMDGYSAANPNAFHVFESQPRSLLGKLREFDAKLAKAKGDARRGAGRDVTWIVNDYNMMVSTAQTATAFSR</sequence>
<dbReference type="RefSeq" id="WP_007558129.1">
    <property type="nucleotide sequence ID" value="NZ_JBELQD010000014.1"/>
</dbReference>
<gene>
    <name evidence="1" type="ORF">ABS770_14670</name>
</gene>
<accession>A0ABV1R3W9</accession>
<proteinExistence type="predicted"/>
<keyword evidence="2" id="KW-1185">Reference proteome</keyword>
<evidence type="ECO:0000313" key="1">
    <source>
        <dbReference type="EMBL" id="MER2289510.1"/>
    </source>
</evidence>